<proteinExistence type="predicted"/>
<protein>
    <submittedName>
        <fullName evidence="2">Uncharacterized protein</fullName>
    </submittedName>
</protein>
<evidence type="ECO:0000313" key="2">
    <source>
        <dbReference type="EMBL" id="KAH7060513.1"/>
    </source>
</evidence>
<name>A0ABQ8GLI8_9PEZI</name>
<comment type="caution">
    <text evidence="2">The sequence shown here is derived from an EMBL/GenBank/DDBJ whole genome shotgun (WGS) entry which is preliminary data.</text>
</comment>
<keyword evidence="1" id="KW-0472">Membrane</keyword>
<sequence length="188" mass="20669">MQVATNGICTFSANARQADSSHVSYSDYYHRAAARARKLRWLQRHIPPPQLGRRRLWAQATAPTDPDNAVEASRLADASVSDDGYGWVVGSAATVLSWWFIGTVVLLGRSPERSGGPRRFLGLDPRLRRLIDRRVQRLLRCCRLLGSRSTALLGSSLLGLGYVFAGFCTHSVAGLFITASLIMDVGIR</sequence>
<dbReference type="Proteomes" id="UP000774617">
    <property type="component" value="Unassembled WGS sequence"/>
</dbReference>
<feature type="transmembrane region" description="Helical" evidence="1">
    <location>
        <begin position="85"/>
        <end position="108"/>
    </location>
</feature>
<organism evidence="2 3">
    <name type="scientific">Macrophomina phaseolina</name>
    <dbReference type="NCBI Taxonomy" id="35725"/>
    <lineage>
        <taxon>Eukaryota</taxon>
        <taxon>Fungi</taxon>
        <taxon>Dikarya</taxon>
        <taxon>Ascomycota</taxon>
        <taxon>Pezizomycotina</taxon>
        <taxon>Dothideomycetes</taxon>
        <taxon>Dothideomycetes incertae sedis</taxon>
        <taxon>Botryosphaeriales</taxon>
        <taxon>Botryosphaeriaceae</taxon>
        <taxon>Macrophomina</taxon>
    </lineage>
</organism>
<evidence type="ECO:0000256" key="1">
    <source>
        <dbReference type="SAM" id="Phobius"/>
    </source>
</evidence>
<reference evidence="2 3" key="1">
    <citation type="journal article" date="2021" name="Nat. Commun.">
        <title>Genetic determinants of endophytism in the Arabidopsis root mycobiome.</title>
        <authorList>
            <person name="Mesny F."/>
            <person name="Miyauchi S."/>
            <person name="Thiergart T."/>
            <person name="Pickel B."/>
            <person name="Atanasova L."/>
            <person name="Karlsson M."/>
            <person name="Huettel B."/>
            <person name="Barry K.W."/>
            <person name="Haridas S."/>
            <person name="Chen C."/>
            <person name="Bauer D."/>
            <person name="Andreopoulos W."/>
            <person name="Pangilinan J."/>
            <person name="LaButti K."/>
            <person name="Riley R."/>
            <person name="Lipzen A."/>
            <person name="Clum A."/>
            <person name="Drula E."/>
            <person name="Henrissat B."/>
            <person name="Kohler A."/>
            <person name="Grigoriev I.V."/>
            <person name="Martin F.M."/>
            <person name="Hacquard S."/>
        </authorList>
    </citation>
    <scope>NUCLEOTIDE SEQUENCE [LARGE SCALE GENOMIC DNA]</scope>
    <source>
        <strain evidence="2 3">MPI-SDFR-AT-0080</strain>
    </source>
</reference>
<feature type="transmembrane region" description="Helical" evidence="1">
    <location>
        <begin position="157"/>
        <end position="183"/>
    </location>
</feature>
<gene>
    <name evidence="2" type="ORF">B0J12DRAFT_649195</name>
</gene>
<accession>A0ABQ8GLI8</accession>
<keyword evidence="1" id="KW-1133">Transmembrane helix</keyword>
<keyword evidence="3" id="KW-1185">Reference proteome</keyword>
<keyword evidence="1" id="KW-0812">Transmembrane</keyword>
<evidence type="ECO:0000313" key="3">
    <source>
        <dbReference type="Proteomes" id="UP000774617"/>
    </source>
</evidence>
<dbReference type="EMBL" id="JAGTJR010000005">
    <property type="protein sequence ID" value="KAH7060513.1"/>
    <property type="molecule type" value="Genomic_DNA"/>
</dbReference>